<proteinExistence type="predicted"/>
<gene>
    <name evidence="1" type="ORF">ACI76L_10920</name>
</gene>
<name>A0ABW8QD29_9FLAO</name>
<sequence length="55" mass="6579">MARSETKIGKKGRKLWFGNFFFSYKPHLTSLSRIESYWAYEPYAVFFGFYIVNPT</sequence>
<dbReference type="Proteomes" id="UP001622370">
    <property type="component" value="Unassembled WGS sequence"/>
</dbReference>
<accession>A0ABW8QD29</accession>
<comment type="caution">
    <text evidence="1">The sequence shown here is derived from an EMBL/GenBank/DDBJ whole genome shotgun (WGS) entry which is preliminary data.</text>
</comment>
<keyword evidence="2" id="KW-1185">Reference proteome</keyword>
<dbReference type="RefSeq" id="WP_203967503.1">
    <property type="nucleotide sequence ID" value="NZ_BOPJ01000015.1"/>
</dbReference>
<reference evidence="1 2" key="1">
    <citation type="journal article" date="2016" name="Sci. Rep.">
        <title>Whole genome sequencing identifies a novel species of the genus Capnocytophaga isolated from dog and cat bite wounds in humans.</title>
        <authorList>
            <person name="Zangenah S."/>
            <person name="Abbasi N."/>
            <person name="Andersson A.F."/>
            <person name="Bergman P."/>
        </authorList>
    </citation>
    <scope>NUCLEOTIDE SEQUENCE [LARGE SCALE GENOMIC DNA]</scope>
    <source>
        <strain evidence="1 2">W5</strain>
    </source>
</reference>
<evidence type="ECO:0000313" key="2">
    <source>
        <dbReference type="Proteomes" id="UP001622370"/>
    </source>
</evidence>
<evidence type="ECO:0000313" key="1">
    <source>
        <dbReference type="EMBL" id="MFK8294297.1"/>
    </source>
</evidence>
<dbReference type="EMBL" id="JBJGWJ010000009">
    <property type="protein sequence ID" value="MFK8294297.1"/>
    <property type="molecule type" value="Genomic_DNA"/>
</dbReference>
<organism evidence="1 2">
    <name type="scientific">Capnocytophaga stomatis</name>
    <dbReference type="NCBI Taxonomy" id="1848904"/>
    <lineage>
        <taxon>Bacteria</taxon>
        <taxon>Pseudomonadati</taxon>
        <taxon>Bacteroidota</taxon>
        <taxon>Flavobacteriia</taxon>
        <taxon>Flavobacteriales</taxon>
        <taxon>Flavobacteriaceae</taxon>
        <taxon>Capnocytophaga</taxon>
    </lineage>
</organism>
<protein>
    <submittedName>
        <fullName evidence="1">Uncharacterized protein</fullName>
    </submittedName>
</protein>